<dbReference type="Gene3D" id="1.10.10.10">
    <property type="entry name" value="Winged helix-like DNA-binding domain superfamily/Winged helix DNA-binding domain"/>
    <property type="match status" value="1"/>
</dbReference>
<proteinExistence type="predicted"/>
<dbReference type="EMBL" id="JYNL01000020">
    <property type="protein sequence ID" value="KMO78510.1"/>
    <property type="molecule type" value="Genomic_DNA"/>
</dbReference>
<evidence type="ECO:0000256" key="2">
    <source>
        <dbReference type="ARBA" id="ARBA00023125"/>
    </source>
</evidence>
<sequence length="91" mass="10039">MVVLDVLGRRGALRVLWELRNGALTFRALQEACETNPGSLNARLKDLRELGTVHHEDGGYRLSDSGRSLMKTLNSLQAWSEQWASGGSSEV</sequence>
<dbReference type="PANTHER" id="PTHR33204">
    <property type="entry name" value="TRANSCRIPTIONAL REGULATOR, MARR FAMILY"/>
    <property type="match status" value="1"/>
</dbReference>
<protein>
    <submittedName>
        <fullName evidence="5">HxlR-like helix-turn-helix</fullName>
    </submittedName>
</protein>
<feature type="domain" description="HTH hxlR-type" evidence="4">
    <location>
        <begin position="6"/>
        <end position="85"/>
    </location>
</feature>
<keyword evidence="6" id="KW-1185">Reference proteome</keyword>
<gene>
    <name evidence="5" type="ORF">MCHLDSM_02428</name>
</gene>
<organism evidence="5 6">
    <name type="scientific">Mycolicibacterium chlorophenolicum</name>
    <dbReference type="NCBI Taxonomy" id="37916"/>
    <lineage>
        <taxon>Bacteria</taxon>
        <taxon>Bacillati</taxon>
        <taxon>Actinomycetota</taxon>
        <taxon>Actinomycetes</taxon>
        <taxon>Mycobacteriales</taxon>
        <taxon>Mycobacteriaceae</taxon>
        <taxon>Mycolicibacterium</taxon>
    </lineage>
</organism>
<keyword evidence="2" id="KW-0238">DNA-binding</keyword>
<keyword evidence="1" id="KW-0805">Transcription regulation</keyword>
<comment type="caution">
    <text evidence="5">The sequence shown here is derived from an EMBL/GenBank/DDBJ whole genome shotgun (WGS) entry which is preliminary data.</text>
</comment>
<name>A0A0J6W5F6_9MYCO</name>
<dbReference type="InterPro" id="IPR002577">
    <property type="entry name" value="HTH_HxlR"/>
</dbReference>
<evidence type="ECO:0000259" key="4">
    <source>
        <dbReference type="Pfam" id="PF01638"/>
    </source>
</evidence>
<keyword evidence="3" id="KW-0804">Transcription</keyword>
<dbReference type="Pfam" id="PF01638">
    <property type="entry name" value="HxlR"/>
    <property type="match status" value="1"/>
</dbReference>
<evidence type="ECO:0000313" key="6">
    <source>
        <dbReference type="Proteomes" id="UP000036513"/>
    </source>
</evidence>
<dbReference type="SUPFAM" id="SSF46785">
    <property type="entry name" value="Winged helix' DNA-binding domain"/>
    <property type="match status" value="1"/>
</dbReference>
<dbReference type="PANTHER" id="PTHR33204:SF37">
    <property type="entry name" value="HTH-TYPE TRANSCRIPTIONAL REGULATOR YODB"/>
    <property type="match status" value="1"/>
</dbReference>
<dbReference type="InterPro" id="IPR036390">
    <property type="entry name" value="WH_DNA-bd_sf"/>
</dbReference>
<accession>A0A0J6W5F6</accession>
<reference evidence="5 6" key="1">
    <citation type="journal article" date="2015" name="Genome Biol. Evol.">
        <title>Characterization of Three Mycobacterium spp. with Potential Use in Bioremediation by Genome Sequencing and Comparative Genomics.</title>
        <authorList>
            <person name="Das S."/>
            <person name="Pettersson B.M."/>
            <person name="Behra P.R."/>
            <person name="Ramesh M."/>
            <person name="Dasgupta S."/>
            <person name="Bhattacharya A."/>
            <person name="Kirsebom L.A."/>
        </authorList>
    </citation>
    <scope>NUCLEOTIDE SEQUENCE [LARGE SCALE GENOMIC DNA]</scope>
    <source>
        <strain evidence="5 6">DSM 43826</strain>
    </source>
</reference>
<evidence type="ECO:0000313" key="5">
    <source>
        <dbReference type="EMBL" id="KMO78510.1"/>
    </source>
</evidence>
<dbReference type="InterPro" id="IPR036388">
    <property type="entry name" value="WH-like_DNA-bd_sf"/>
</dbReference>
<dbReference type="AlphaFoldDB" id="A0A0J6W5F6"/>
<dbReference type="STRING" id="37916.MCHLDSM_02428"/>
<evidence type="ECO:0000256" key="1">
    <source>
        <dbReference type="ARBA" id="ARBA00023015"/>
    </source>
</evidence>
<dbReference type="GO" id="GO:0003677">
    <property type="term" value="F:DNA binding"/>
    <property type="evidence" value="ECO:0007669"/>
    <property type="project" value="UniProtKB-KW"/>
</dbReference>
<dbReference type="PATRIC" id="fig|37916.4.peg.2347"/>
<evidence type="ECO:0000256" key="3">
    <source>
        <dbReference type="ARBA" id="ARBA00023163"/>
    </source>
</evidence>
<dbReference type="Proteomes" id="UP000036513">
    <property type="component" value="Unassembled WGS sequence"/>
</dbReference>